<keyword evidence="6 7" id="KW-0961">Cell wall biogenesis/degradation</keyword>
<keyword evidence="5 7" id="KW-0573">Peptidoglycan synthesis</keyword>
<dbReference type="PANTHER" id="PTHR36699">
    <property type="entry name" value="LD-TRANSPEPTIDASE"/>
    <property type="match status" value="1"/>
</dbReference>
<evidence type="ECO:0000256" key="6">
    <source>
        <dbReference type="ARBA" id="ARBA00023316"/>
    </source>
</evidence>
<gene>
    <name evidence="9" type="ORF">AQPE_3558</name>
</gene>
<evidence type="ECO:0000256" key="2">
    <source>
        <dbReference type="ARBA" id="ARBA00005992"/>
    </source>
</evidence>
<evidence type="ECO:0000256" key="1">
    <source>
        <dbReference type="ARBA" id="ARBA00004752"/>
    </source>
</evidence>
<name>A0A5K7SCR1_9BACT</name>
<dbReference type="GO" id="GO:0071555">
    <property type="term" value="P:cell wall organization"/>
    <property type="evidence" value="ECO:0007669"/>
    <property type="project" value="UniProtKB-UniRule"/>
</dbReference>
<feature type="active site" description="Nucleophile" evidence="7">
    <location>
        <position position="161"/>
    </location>
</feature>
<feature type="active site" description="Proton donor/acceptor" evidence="7">
    <location>
        <position position="153"/>
    </location>
</feature>
<dbReference type="UniPathway" id="UPA00219"/>
<evidence type="ECO:0000313" key="9">
    <source>
        <dbReference type="EMBL" id="BBE19373.1"/>
    </source>
</evidence>
<dbReference type="RefSeq" id="WP_318347621.1">
    <property type="nucleotide sequence ID" value="NZ_AP018694.1"/>
</dbReference>
<evidence type="ECO:0000256" key="4">
    <source>
        <dbReference type="ARBA" id="ARBA00022960"/>
    </source>
</evidence>
<dbReference type="CDD" id="cd16913">
    <property type="entry name" value="YkuD_like"/>
    <property type="match status" value="1"/>
</dbReference>
<dbReference type="GO" id="GO:0008360">
    <property type="term" value="P:regulation of cell shape"/>
    <property type="evidence" value="ECO:0007669"/>
    <property type="project" value="UniProtKB-UniRule"/>
</dbReference>
<sequence>MRFILIIFTLISLLFETSPGTFREKQLNYTRVREAYSSKEKAVIKTLSERSLSRDSLRIYLRAFKTEKKVEVWGKNICDSTYTLIKEIPICEISGEIGPKRRSHDLQVPEGFYHINELNPYSKYYLSMRINYPNASDSIRGVRGHLGNLIYIHGNCESSGCIAITDEKIKELFVYCIEAYNAGQEEIDIAIYPTKLEDKTYNRLITGYSKNKDKISLWADLKKSYDLFNLKKVPPTVKYLPDGTHEVN</sequence>
<keyword evidence="10" id="KW-1185">Reference proteome</keyword>
<keyword evidence="4 7" id="KW-0133">Cell shape</keyword>
<evidence type="ECO:0000256" key="7">
    <source>
        <dbReference type="PROSITE-ProRule" id="PRU01373"/>
    </source>
</evidence>
<evidence type="ECO:0000313" key="10">
    <source>
        <dbReference type="Proteomes" id="UP001193389"/>
    </source>
</evidence>
<dbReference type="Pfam" id="PF03734">
    <property type="entry name" value="YkuD"/>
    <property type="match status" value="1"/>
</dbReference>
<dbReference type="GO" id="GO:0004180">
    <property type="term" value="F:carboxypeptidase activity"/>
    <property type="evidence" value="ECO:0007669"/>
    <property type="project" value="UniProtKB-ARBA"/>
</dbReference>
<comment type="similarity">
    <text evidence="2">Belongs to the YkuD family.</text>
</comment>
<reference evidence="9" key="1">
    <citation type="journal article" date="2020" name="Int. J. Syst. Evol. Microbiol.">
        <title>Aquipluma nitroreducens gen. nov. sp. nov., a novel facultatively anaerobic bacterium isolated from a freshwater lake.</title>
        <authorList>
            <person name="Watanabe M."/>
            <person name="Kojima H."/>
            <person name="Fukui M."/>
        </authorList>
    </citation>
    <scope>NUCLEOTIDE SEQUENCE</scope>
    <source>
        <strain evidence="9">MeG22</strain>
    </source>
</reference>
<dbReference type="SUPFAM" id="SSF141523">
    <property type="entry name" value="L,D-transpeptidase catalytic domain-like"/>
    <property type="match status" value="1"/>
</dbReference>
<dbReference type="InterPro" id="IPR038063">
    <property type="entry name" value="Transpep_catalytic_dom"/>
</dbReference>
<evidence type="ECO:0000256" key="5">
    <source>
        <dbReference type="ARBA" id="ARBA00022984"/>
    </source>
</evidence>
<dbReference type="Proteomes" id="UP001193389">
    <property type="component" value="Chromosome"/>
</dbReference>
<evidence type="ECO:0000259" key="8">
    <source>
        <dbReference type="PROSITE" id="PS52029"/>
    </source>
</evidence>
<dbReference type="PROSITE" id="PS52029">
    <property type="entry name" value="LD_TPASE"/>
    <property type="match status" value="1"/>
</dbReference>
<feature type="domain" description="L,D-TPase catalytic" evidence="8">
    <location>
        <begin position="59"/>
        <end position="192"/>
    </location>
</feature>
<dbReference type="PANTHER" id="PTHR36699:SF1">
    <property type="entry name" value="L,D-TRANSPEPTIDASE YAFK-RELATED"/>
    <property type="match status" value="1"/>
</dbReference>
<dbReference type="GO" id="GO:0009252">
    <property type="term" value="P:peptidoglycan biosynthetic process"/>
    <property type="evidence" value="ECO:0007669"/>
    <property type="project" value="UniProtKB-UniPathway"/>
</dbReference>
<protein>
    <submittedName>
        <fullName evidence="9">Exported protein STY0357</fullName>
    </submittedName>
</protein>
<dbReference type="KEGG" id="anf:AQPE_3558"/>
<accession>A0A5K7SCR1</accession>
<evidence type="ECO:0000256" key="3">
    <source>
        <dbReference type="ARBA" id="ARBA00022679"/>
    </source>
</evidence>
<keyword evidence="3" id="KW-0808">Transferase</keyword>
<comment type="pathway">
    <text evidence="1 7">Cell wall biogenesis; peptidoglycan biosynthesis.</text>
</comment>
<dbReference type="AlphaFoldDB" id="A0A5K7SCR1"/>
<proteinExistence type="inferred from homology"/>
<dbReference type="InterPro" id="IPR005490">
    <property type="entry name" value="LD_TPept_cat_dom"/>
</dbReference>
<dbReference type="GO" id="GO:0016740">
    <property type="term" value="F:transferase activity"/>
    <property type="evidence" value="ECO:0007669"/>
    <property type="project" value="UniProtKB-KW"/>
</dbReference>
<organism evidence="9 10">
    <name type="scientific">Aquipluma nitroreducens</name>
    <dbReference type="NCBI Taxonomy" id="2010828"/>
    <lineage>
        <taxon>Bacteria</taxon>
        <taxon>Pseudomonadati</taxon>
        <taxon>Bacteroidota</taxon>
        <taxon>Bacteroidia</taxon>
        <taxon>Marinilabiliales</taxon>
        <taxon>Prolixibacteraceae</taxon>
        <taxon>Aquipluma</taxon>
    </lineage>
</organism>
<dbReference type="EMBL" id="AP018694">
    <property type="protein sequence ID" value="BBE19373.1"/>
    <property type="molecule type" value="Genomic_DNA"/>
</dbReference>